<evidence type="ECO:0000256" key="3">
    <source>
        <dbReference type="ARBA" id="ARBA00022532"/>
    </source>
</evidence>
<gene>
    <name evidence="9" type="primary">gltA</name>
    <name evidence="9" type="ORF">A11K_0119345</name>
</gene>
<keyword evidence="9" id="KW-0012">Acyltransferase</keyword>
<dbReference type="RefSeq" id="WP_010364535.1">
    <property type="nucleotide sequence ID" value="NZ_AKBN02000013.1"/>
</dbReference>
<dbReference type="InterPro" id="IPR019810">
    <property type="entry name" value="Citrate_synthase_AS"/>
</dbReference>
<name>A0A836P1F2_XANVA</name>
<reference evidence="9" key="1">
    <citation type="submission" date="2012-05" db="EMBL/GenBank/DDBJ databases">
        <authorList>
            <person name="Studholme D.J."/>
            <person name="Wasukira A."/>
            <person name="Grant M."/>
        </authorList>
    </citation>
    <scope>NUCLEOTIDE SEQUENCE [LARGE SCALE GENOMIC DNA]</scope>
    <source>
        <strain evidence="9">NCPPB 890</strain>
    </source>
</reference>
<keyword evidence="3 7" id="KW-0816">Tricarboxylic acid cycle</keyword>
<dbReference type="EMBL" id="AKBN01001216">
    <property type="protein sequence ID" value="KFA00887.1"/>
    <property type="molecule type" value="Genomic_DNA"/>
</dbReference>
<comment type="caution">
    <text evidence="9">The sequence shown here is derived from an EMBL/GenBank/DDBJ whole genome shotgun (WGS) entry which is preliminary data.</text>
</comment>
<dbReference type="PROSITE" id="PS00480">
    <property type="entry name" value="CITRATE_SYNTHASE"/>
    <property type="match status" value="1"/>
</dbReference>
<evidence type="ECO:0000256" key="1">
    <source>
        <dbReference type="ARBA" id="ARBA00004751"/>
    </source>
</evidence>
<dbReference type="InterPro" id="IPR024176">
    <property type="entry name" value="Citrate_synthase_bac-typ"/>
</dbReference>
<dbReference type="Gene3D" id="1.10.230.10">
    <property type="entry name" value="Cytochrome P450-Terp, domain 2"/>
    <property type="match status" value="1"/>
</dbReference>
<evidence type="ECO:0000256" key="8">
    <source>
        <dbReference type="RuleBase" id="RU003406"/>
    </source>
</evidence>
<dbReference type="GO" id="GO:0005737">
    <property type="term" value="C:cytoplasm"/>
    <property type="evidence" value="ECO:0007669"/>
    <property type="project" value="InterPro"/>
</dbReference>
<organism evidence="9">
    <name type="scientific">Xanthomonas vasicola pv. vasculorum NCPPB 890</name>
    <dbReference type="NCBI Taxonomy" id="1184265"/>
    <lineage>
        <taxon>Bacteria</taxon>
        <taxon>Pseudomonadati</taxon>
        <taxon>Pseudomonadota</taxon>
        <taxon>Gammaproteobacteria</taxon>
        <taxon>Lysobacterales</taxon>
        <taxon>Lysobacteraceae</taxon>
        <taxon>Xanthomonas</taxon>
    </lineage>
</organism>
<dbReference type="GO" id="GO:0006099">
    <property type="term" value="P:tricarboxylic acid cycle"/>
    <property type="evidence" value="ECO:0007669"/>
    <property type="project" value="UniProtKB-UniRule"/>
</dbReference>
<dbReference type="InterPro" id="IPR002020">
    <property type="entry name" value="Citrate_synthase"/>
</dbReference>
<dbReference type="SUPFAM" id="SSF48256">
    <property type="entry name" value="Citrate synthase"/>
    <property type="match status" value="1"/>
</dbReference>
<dbReference type="NCBIfam" id="TIGR01798">
    <property type="entry name" value="cit_synth_I"/>
    <property type="match status" value="1"/>
</dbReference>
<evidence type="ECO:0000256" key="6">
    <source>
        <dbReference type="PIRNR" id="PIRNR001369"/>
    </source>
</evidence>
<evidence type="ECO:0000256" key="7">
    <source>
        <dbReference type="RuleBase" id="RU003370"/>
    </source>
</evidence>
<evidence type="ECO:0000256" key="5">
    <source>
        <dbReference type="ARBA" id="ARBA00049288"/>
    </source>
</evidence>
<dbReference type="PANTHER" id="PTHR42871">
    <property type="entry name" value="CITRATE SYNTHASE"/>
    <property type="match status" value="1"/>
</dbReference>
<dbReference type="CDD" id="cd06114">
    <property type="entry name" value="EcCS_like"/>
    <property type="match status" value="1"/>
</dbReference>
<dbReference type="PIRSF" id="PIRSF001369">
    <property type="entry name" value="Citrate_synth"/>
    <property type="match status" value="1"/>
</dbReference>
<dbReference type="InterPro" id="IPR016143">
    <property type="entry name" value="Citrate_synth-like_sm_a-sub"/>
</dbReference>
<comment type="similarity">
    <text evidence="2 6 8">Belongs to the citrate synthase family.</text>
</comment>
<dbReference type="GO" id="GO:0036440">
    <property type="term" value="F:citrate synthase activity"/>
    <property type="evidence" value="ECO:0007669"/>
    <property type="project" value="UniProtKB-EC"/>
</dbReference>
<dbReference type="AlphaFoldDB" id="A0A836P1F2"/>
<accession>A0A836P1F2</accession>
<dbReference type="Gene3D" id="1.10.580.10">
    <property type="entry name" value="Citrate Synthase, domain 1"/>
    <property type="match status" value="1"/>
</dbReference>
<comment type="catalytic activity">
    <reaction evidence="5 7">
        <text>oxaloacetate + acetyl-CoA + H2O = citrate + CoA + H(+)</text>
        <dbReference type="Rhea" id="RHEA:16845"/>
        <dbReference type="ChEBI" id="CHEBI:15377"/>
        <dbReference type="ChEBI" id="CHEBI:15378"/>
        <dbReference type="ChEBI" id="CHEBI:16452"/>
        <dbReference type="ChEBI" id="CHEBI:16947"/>
        <dbReference type="ChEBI" id="CHEBI:57287"/>
        <dbReference type="ChEBI" id="CHEBI:57288"/>
        <dbReference type="EC" id="2.3.3.16"/>
    </reaction>
</comment>
<dbReference type="FunFam" id="1.10.230.10:FF:000002">
    <property type="entry name" value="Citrate synthase"/>
    <property type="match status" value="1"/>
</dbReference>
<proteinExistence type="inferred from homology"/>
<dbReference type="InterPro" id="IPR010953">
    <property type="entry name" value="Citrate_synthase_typ-I"/>
</dbReference>
<dbReference type="PRINTS" id="PR00143">
    <property type="entry name" value="CITRTSNTHASE"/>
</dbReference>
<dbReference type="PANTHER" id="PTHR42871:SF1">
    <property type="entry name" value="CITRATE SYNTHASE"/>
    <property type="match status" value="1"/>
</dbReference>
<dbReference type="Gene3D" id="2.20.28.60">
    <property type="match status" value="1"/>
</dbReference>
<evidence type="ECO:0000256" key="2">
    <source>
        <dbReference type="ARBA" id="ARBA00010566"/>
    </source>
</evidence>
<dbReference type="InterPro" id="IPR036969">
    <property type="entry name" value="Citrate_synthase_sf"/>
</dbReference>
<evidence type="ECO:0000313" key="9">
    <source>
        <dbReference type="EMBL" id="KFA00887.1"/>
    </source>
</evidence>
<dbReference type="Pfam" id="PF00285">
    <property type="entry name" value="Citrate_synt"/>
    <property type="match status" value="1"/>
</dbReference>
<evidence type="ECO:0000256" key="4">
    <source>
        <dbReference type="ARBA" id="ARBA00022679"/>
    </source>
</evidence>
<dbReference type="UniPathway" id="UPA00223">
    <property type="reaction ID" value="UER00717"/>
</dbReference>
<sequence>MSDLDQVTLNAGDKSVVLPVLKPTLGNDCVDISKLTKETGLFTYDSGFTATASCKSAITYIDGDNGVLLYRGYPIEQLAEKSSFLEVSYLLMNGELPTADEFKKFDHEVTHHTMMHESLKNFLGGFRHDAHPMAMLAGSVASLSAFYHDTLDLNDPEQRRQAAIRLIAKMPTLAAAAYRYSIGWPIRYPRNNLNYVDRFLHMMFEVPSEPLEINPVVAKALDLLFILHADHEQNASTSTVRLVGSTGANPYASVAAGITALWGPAHGGANEAVLKMLEEIGTADNVESAVAKAKDKNSSFRLMGFGHRVYKNFDPRAKIIREMTHKVLGELGVNDPLLEVALKLEEAALKDDYFVQRKLYPNVDFYSGLIYKALNIPVEMFTVMFAIARTAGWVSHWLEQQVDPEMKIGRPRQIYTGYDKRDYKDAGQR</sequence>
<comment type="pathway">
    <text evidence="1 7">Carbohydrate metabolism; tricarboxylic acid cycle; isocitrate from oxaloacetate: step 1/2.</text>
</comment>
<dbReference type="NCBIfam" id="NF004126">
    <property type="entry name" value="PRK05614.1"/>
    <property type="match status" value="1"/>
</dbReference>
<dbReference type="InterPro" id="IPR016142">
    <property type="entry name" value="Citrate_synth-like_lrg_a-sub"/>
</dbReference>
<protein>
    <recommendedName>
        <fullName evidence="6 7">Citrate synthase</fullName>
    </recommendedName>
</protein>
<keyword evidence="4 6" id="KW-0808">Transferase</keyword>